<evidence type="ECO:0000313" key="3">
    <source>
        <dbReference type="Proteomes" id="UP001501469"/>
    </source>
</evidence>
<evidence type="ECO:0000256" key="1">
    <source>
        <dbReference type="SAM" id="SignalP"/>
    </source>
</evidence>
<protein>
    <recommendedName>
        <fullName evidence="4">DUF4369 domain-containing protein</fullName>
    </recommendedName>
</protein>
<dbReference type="RefSeq" id="WP_345053766.1">
    <property type="nucleotide sequence ID" value="NZ_BAABDK010000016.1"/>
</dbReference>
<accession>A0ABP7U4A7</accession>
<keyword evidence="3" id="KW-1185">Reference proteome</keyword>
<gene>
    <name evidence="2" type="ORF">GCM10022409_20680</name>
</gene>
<feature type="chain" id="PRO_5047205579" description="DUF4369 domain-containing protein" evidence="1">
    <location>
        <begin position="20"/>
        <end position="214"/>
    </location>
</feature>
<feature type="signal peptide" evidence="1">
    <location>
        <begin position="1"/>
        <end position="19"/>
    </location>
</feature>
<comment type="caution">
    <text evidence="2">The sequence shown here is derived from an EMBL/GenBank/DDBJ whole genome shotgun (WGS) entry which is preliminary data.</text>
</comment>
<proteinExistence type="predicted"/>
<keyword evidence="1" id="KW-0732">Signal</keyword>
<dbReference type="Proteomes" id="UP001501469">
    <property type="component" value="Unassembled WGS sequence"/>
</dbReference>
<sequence>MRYLFLLLLVAFAPLLGHAQSDFLLGTYELVDGTTGKGLLSYETGFKAKLLVKDSKADPASKAGKKGLEFPAAKVRSFTIAGDHFVMLRSIRLDSGMPFSSMARKNDFGKLIAEGKLELIEFRLAEMVATNHMRGSNGNVDPQRQSVQSAAYLLRRQGEDEAVSIPVIGKKYREVLTSYLAGRPDLIKKVGPKPTSQEDLIELIKAFNSGSTEQ</sequence>
<dbReference type="EMBL" id="BAABDK010000016">
    <property type="protein sequence ID" value="GAA4035789.1"/>
    <property type="molecule type" value="Genomic_DNA"/>
</dbReference>
<organism evidence="2 3">
    <name type="scientific">Hymenobacter glaciei</name>
    <dbReference type="NCBI Taxonomy" id="877209"/>
    <lineage>
        <taxon>Bacteria</taxon>
        <taxon>Pseudomonadati</taxon>
        <taxon>Bacteroidota</taxon>
        <taxon>Cytophagia</taxon>
        <taxon>Cytophagales</taxon>
        <taxon>Hymenobacteraceae</taxon>
        <taxon>Hymenobacter</taxon>
    </lineage>
</organism>
<reference evidence="3" key="1">
    <citation type="journal article" date="2019" name="Int. J. Syst. Evol. Microbiol.">
        <title>The Global Catalogue of Microorganisms (GCM) 10K type strain sequencing project: providing services to taxonomists for standard genome sequencing and annotation.</title>
        <authorList>
            <consortium name="The Broad Institute Genomics Platform"/>
            <consortium name="The Broad Institute Genome Sequencing Center for Infectious Disease"/>
            <person name="Wu L."/>
            <person name="Ma J."/>
        </authorList>
    </citation>
    <scope>NUCLEOTIDE SEQUENCE [LARGE SCALE GENOMIC DNA]</scope>
    <source>
        <strain evidence="3">JCM 17225</strain>
    </source>
</reference>
<name>A0ABP7U4A7_9BACT</name>
<evidence type="ECO:0000313" key="2">
    <source>
        <dbReference type="EMBL" id="GAA4035789.1"/>
    </source>
</evidence>
<evidence type="ECO:0008006" key="4">
    <source>
        <dbReference type="Google" id="ProtNLM"/>
    </source>
</evidence>